<keyword evidence="2" id="KW-0012">Acyltransferase</keyword>
<dbReference type="InterPro" id="IPR007484">
    <property type="entry name" value="Peptidase_M28"/>
</dbReference>
<dbReference type="Pfam" id="PF04389">
    <property type="entry name" value="Peptidase_M28"/>
    <property type="match status" value="1"/>
</dbReference>
<reference evidence="4 5" key="1">
    <citation type="journal article" date="1998" name="Nature">
        <title>The complete genome of the hyperthermophilic bacterium Aquifex aeolicus.</title>
        <authorList>
            <person name="Deckert G."/>
            <person name="Warren P.V."/>
            <person name="Gaasterland T."/>
            <person name="Young W.G."/>
            <person name="Lenox A.L."/>
            <person name="Graham D.E."/>
            <person name="Overbeek R."/>
            <person name="Snead M.A."/>
            <person name="Keller M."/>
            <person name="Aujay M."/>
            <person name="Huber R."/>
            <person name="Feldman R.A."/>
            <person name="Short J.M."/>
            <person name="Olson G.J."/>
            <person name="Swanson R.V."/>
        </authorList>
    </citation>
    <scope>NUCLEOTIDE SEQUENCE [LARGE SCALE GENOMIC DNA]</scope>
    <source>
        <strain evidence="4 5">VF5</strain>
    </source>
</reference>
<dbReference type="CDD" id="cd02690">
    <property type="entry name" value="M28"/>
    <property type="match status" value="1"/>
</dbReference>
<dbReference type="HOGENOM" id="CLU_775989_0_0_0"/>
<dbReference type="RefSeq" id="WP_010881236.1">
    <property type="nucleotide sequence ID" value="NC_000918.1"/>
</dbReference>
<dbReference type="KEGG" id="aae:aq_1891"/>
<name>O67732_AQUAE</name>
<evidence type="ECO:0000256" key="2">
    <source>
        <dbReference type="ARBA" id="ARBA00023315"/>
    </source>
</evidence>
<evidence type="ECO:0000259" key="3">
    <source>
        <dbReference type="Pfam" id="PF04389"/>
    </source>
</evidence>
<dbReference type="EnsemblBacteria" id="AAC07705">
    <property type="protein sequence ID" value="AAC07705"/>
    <property type="gene ID" value="aq_1891"/>
</dbReference>
<dbReference type="SUPFAM" id="SSF53187">
    <property type="entry name" value="Zn-dependent exopeptidases"/>
    <property type="match status" value="1"/>
</dbReference>
<dbReference type="Proteomes" id="UP000000798">
    <property type="component" value="Chromosome"/>
</dbReference>
<keyword evidence="5" id="KW-1185">Reference proteome</keyword>
<feature type="domain" description="Peptidase M28" evidence="3">
    <location>
        <begin position="191"/>
        <end position="362"/>
    </location>
</feature>
<dbReference type="InterPro" id="IPR040234">
    <property type="entry name" value="QC/QCL"/>
</dbReference>
<dbReference type="OrthoDB" id="10948at2"/>
<dbReference type="GO" id="GO:0016603">
    <property type="term" value="F:glutaminyl-peptide cyclotransferase activity"/>
    <property type="evidence" value="ECO:0000318"/>
    <property type="project" value="GO_Central"/>
</dbReference>
<dbReference type="Gene3D" id="3.40.630.10">
    <property type="entry name" value="Zn peptidases"/>
    <property type="match status" value="2"/>
</dbReference>
<dbReference type="PANTHER" id="PTHR12283">
    <property type="entry name" value="GLUTAMINYL-PEPTIDE CYCLOTRANSFERASE"/>
    <property type="match status" value="1"/>
</dbReference>
<keyword evidence="1" id="KW-0808">Transferase</keyword>
<dbReference type="STRING" id="224324.aq_1891"/>
<organism evidence="4 5">
    <name type="scientific">Aquifex aeolicus (strain VF5)</name>
    <dbReference type="NCBI Taxonomy" id="224324"/>
    <lineage>
        <taxon>Bacteria</taxon>
        <taxon>Pseudomonadati</taxon>
        <taxon>Aquificota</taxon>
        <taxon>Aquificia</taxon>
        <taxon>Aquificales</taxon>
        <taxon>Aquificaceae</taxon>
        <taxon>Aquifex</taxon>
    </lineage>
</organism>
<dbReference type="InParanoid" id="O67732"/>
<dbReference type="AlphaFoldDB" id="O67732"/>
<sequence>MISEKIKEIQRVCEEICWKNRLSGTKGNKEARKFIKNYLKRKGFKVYEEDFSVTKTVPVSARIKCEGEEFPAFPLIGSLWGETSGEVVILKNLEEEKDLKGKVVALPVGGRRDSEKAKFLRDKKASGMVTFLEELDVPFSGTIGDVKFFAVNTTREIVKRIEGKNVILDIRTEKKEIKGKNLYVEFGRGPVLLLVAHYDTKPFVYGAIDNGLSVALLLVMSRELAGFQEIPFRIRILFTDCEELGLEGASHHALHSKNIFYVINLDSIGWKNPAVLYEDASGENGRLINEKLFKHLMDMKVDIPFVESKTGMSDHVPFKEKGAQTLFLSSDPFTLRHTQLDDYFAIDWEVVKVWYEVISYFVRRIHRL</sequence>
<protein>
    <recommendedName>
        <fullName evidence="3">Peptidase M28 domain-containing protein</fullName>
    </recommendedName>
</protein>
<dbReference type="PANTHER" id="PTHR12283:SF6">
    <property type="entry name" value="GLUTAMINYL-PEPTIDE CYCLOTRANSFERASE-RELATED"/>
    <property type="match status" value="1"/>
</dbReference>
<evidence type="ECO:0000313" key="4">
    <source>
        <dbReference type="EMBL" id="AAC07705.1"/>
    </source>
</evidence>
<evidence type="ECO:0000313" key="5">
    <source>
        <dbReference type="Proteomes" id="UP000000798"/>
    </source>
</evidence>
<dbReference type="GO" id="GO:0008270">
    <property type="term" value="F:zinc ion binding"/>
    <property type="evidence" value="ECO:0000318"/>
    <property type="project" value="GO_Central"/>
</dbReference>
<proteinExistence type="predicted"/>
<gene>
    <name evidence="4" type="ordered locus">aq_1891</name>
</gene>
<evidence type="ECO:0000256" key="1">
    <source>
        <dbReference type="ARBA" id="ARBA00022679"/>
    </source>
</evidence>
<dbReference type="PIR" id="B70463">
    <property type="entry name" value="B70463"/>
</dbReference>
<dbReference type="EMBL" id="AE000657">
    <property type="protein sequence ID" value="AAC07705.1"/>
    <property type="molecule type" value="Genomic_DNA"/>
</dbReference>
<accession>O67732</accession>
<dbReference type="eggNOG" id="COG2234">
    <property type="taxonomic scope" value="Bacteria"/>
</dbReference>